<dbReference type="AlphaFoldDB" id="A0A212J8J5"/>
<protein>
    <submittedName>
        <fullName evidence="2">Uncharacterized protein</fullName>
    </submittedName>
</protein>
<reference evidence="2" key="1">
    <citation type="submission" date="2016-04" db="EMBL/GenBank/DDBJ databases">
        <authorList>
            <person name="Evans L.H."/>
            <person name="Alamgir A."/>
            <person name="Owens N."/>
            <person name="Weber N.D."/>
            <person name="Virtaneva K."/>
            <person name="Barbian K."/>
            <person name="Babar A."/>
            <person name="Rosenke K."/>
        </authorList>
    </citation>
    <scope>NUCLEOTIDE SEQUENCE</scope>
    <source>
        <strain evidence="2">86</strain>
    </source>
</reference>
<feature type="region of interest" description="Disordered" evidence="1">
    <location>
        <begin position="117"/>
        <end position="138"/>
    </location>
</feature>
<evidence type="ECO:0000256" key="1">
    <source>
        <dbReference type="SAM" id="MobiDB-lite"/>
    </source>
</evidence>
<dbReference type="EMBL" id="FLUN01000001">
    <property type="protein sequence ID" value="SBV95750.1"/>
    <property type="molecule type" value="Genomic_DNA"/>
</dbReference>
<name>A0A212J8J5_9FIRM</name>
<evidence type="ECO:0000313" key="2">
    <source>
        <dbReference type="EMBL" id="SBV95750.1"/>
    </source>
</evidence>
<feature type="region of interest" description="Disordered" evidence="1">
    <location>
        <begin position="77"/>
        <end position="103"/>
    </location>
</feature>
<sequence length="138" mass="14775">MGAAALIPVGCAGRGKPKENGILNAVVCPLVFSFPPFFKKAKKEGASGSTIPREGGTEKFGLPHRLADWNAMKEGTVRQGKPHFPLGQARTSPDFHTDSRTGGMAVWRKNRKKTASWCAPPRSSTCPATWWPASPASS</sequence>
<accession>A0A212J8J5</accession>
<proteinExistence type="predicted"/>
<feature type="region of interest" description="Disordered" evidence="1">
    <location>
        <begin position="42"/>
        <end position="61"/>
    </location>
</feature>
<gene>
    <name evidence="2" type="ORF">KL86CLO1_10687</name>
</gene>
<organism evidence="2">
    <name type="scientific">uncultured Eubacteriales bacterium</name>
    <dbReference type="NCBI Taxonomy" id="172733"/>
    <lineage>
        <taxon>Bacteria</taxon>
        <taxon>Bacillati</taxon>
        <taxon>Bacillota</taxon>
        <taxon>Clostridia</taxon>
        <taxon>Eubacteriales</taxon>
        <taxon>environmental samples</taxon>
    </lineage>
</organism>